<reference evidence="2 3" key="1">
    <citation type="submission" date="2016-10" db="EMBL/GenBank/DDBJ databases">
        <authorList>
            <person name="de Groot N.N."/>
        </authorList>
    </citation>
    <scope>NUCLEOTIDE SEQUENCE [LARGE SCALE GENOMIC DNA]</scope>
    <source>
        <strain evidence="2 3">DSM 44945</strain>
    </source>
</reference>
<dbReference type="AlphaFoldDB" id="A0A1I2PWD3"/>
<dbReference type="STRING" id="201973.SAMN04488025_12035"/>
<evidence type="ECO:0000313" key="3">
    <source>
        <dbReference type="Proteomes" id="UP000198661"/>
    </source>
</evidence>
<feature type="compositionally biased region" description="Basic residues" evidence="1">
    <location>
        <begin position="68"/>
        <end position="85"/>
    </location>
</feature>
<organism evidence="2 3">
    <name type="scientific">Planifilum fulgidum</name>
    <dbReference type="NCBI Taxonomy" id="201973"/>
    <lineage>
        <taxon>Bacteria</taxon>
        <taxon>Bacillati</taxon>
        <taxon>Bacillota</taxon>
        <taxon>Bacilli</taxon>
        <taxon>Bacillales</taxon>
        <taxon>Thermoactinomycetaceae</taxon>
        <taxon>Planifilum</taxon>
    </lineage>
</organism>
<name>A0A1I2PWD3_9BACL</name>
<feature type="region of interest" description="Disordered" evidence="1">
    <location>
        <begin position="1"/>
        <end position="26"/>
    </location>
</feature>
<keyword evidence="3" id="KW-1185">Reference proteome</keyword>
<proteinExistence type="predicted"/>
<accession>A0A1I2PWD3</accession>
<dbReference type="Proteomes" id="UP000198661">
    <property type="component" value="Unassembled WGS sequence"/>
</dbReference>
<feature type="compositionally biased region" description="Basic and acidic residues" evidence="1">
    <location>
        <begin position="10"/>
        <end position="24"/>
    </location>
</feature>
<evidence type="ECO:0000256" key="1">
    <source>
        <dbReference type="SAM" id="MobiDB-lite"/>
    </source>
</evidence>
<dbReference type="EMBL" id="FOOK01000020">
    <property type="protein sequence ID" value="SFG19703.1"/>
    <property type="molecule type" value="Genomic_DNA"/>
</dbReference>
<gene>
    <name evidence="2" type="ORF">SAMN04488025_12035</name>
</gene>
<evidence type="ECO:0000313" key="2">
    <source>
        <dbReference type="EMBL" id="SFG19703.1"/>
    </source>
</evidence>
<protein>
    <submittedName>
        <fullName evidence="2">Uncharacterized protein</fullName>
    </submittedName>
</protein>
<feature type="region of interest" description="Disordered" evidence="1">
    <location>
        <begin position="64"/>
        <end position="85"/>
    </location>
</feature>
<sequence>MQRKRRAKERMKPPVRKRENEKALRAVQSPPGVSFLIGRGRNFGCALLFFMGVEMDGGEALPPDLRATRKRGGRRKGRAFRAARL</sequence>